<reference evidence="13" key="1">
    <citation type="submission" date="2020-05" db="EMBL/GenBank/DDBJ databases">
        <title>WGS assembly of Panicum virgatum.</title>
        <authorList>
            <person name="Lovell J.T."/>
            <person name="Jenkins J."/>
            <person name="Shu S."/>
            <person name="Juenger T.E."/>
            <person name="Schmutz J."/>
        </authorList>
    </citation>
    <scope>NUCLEOTIDE SEQUENCE</scope>
    <source>
        <strain evidence="13">AP13</strain>
    </source>
</reference>
<dbReference type="Proteomes" id="UP000823388">
    <property type="component" value="Chromosome 5K"/>
</dbReference>
<dbReference type="GO" id="GO:0008610">
    <property type="term" value="P:lipid biosynthetic process"/>
    <property type="evidence" value="ECO:0007669"/>
    <property type="project" value="InterPro"/>
</dbReference>
<comment type="similarity">
    <text evidence="2">Belongs to the sterol desaturase family.</text>
</comment>
<dbReference type="PANTHER" id="PTHR11863">
    <property type="entry name" value="STEROL DESATURASE"/>
    <property type="match status" value="1"/>
</dbReference>
<organism evidence="13 14">
    <name type="scientific">Panicum virgatum</name>
    <name type="common">Blackwell switchgrass</name>
    <dbReference type="NCBI Taxonomy" id="38727"/>
    <lineage>
        <taxon>Eukaryota</taxon>
        <taxon>Viridiplantae</taxon>
        <taxon>Streptophyta</taxon>
        <taxon>Embryophyta</taxon>
        <taxon>Tracheophyta</taxon>
        <taxon>Spermatophyta</taxon>
        <taxon>Magnoliopsida</taxon>
        <taxon>Liliopsida</taxon>
        <taxon>Poales</taxon>
        <taxon>Poaceae</taxon>
        <taxon>PACMAD clade</taxon>
        <taxon>Panicoideae</taxon>
        <taxon>Panicodae</taxon>
        <taxon>Paniceae</taxon>
        <taxon>Panicinae</taxon>
        <taxon>Panicum</taxon>
        <taxon>Panicum sect. Hiantes</taxon>
    </lineage>
</organism>
<evidence type="ECO:0000256" key="2">
    <source>
        <dbReference type="ARBA" id="ARBA00009324"/>
    </source>
</evidence>
<evidence type="ECO:0000256" key="9">
    <source>
        <dbReference type="ARBA" id="ARBA00023239"/>
    </source>
</evidence>
<evidence type="ECO:0000256" key="8">
    <source>
        <dbReference type="ARBA" id="ARBA00023136"/>
    </source>
</evidence>
<evidence type="ECO:0000313" key="14">
    <source>
        <dbReference type="Proteomes" id="UP000823388"/>
    </source>
</evidence>
<evidence type="ECO:0000256" key="3">
    <source>
        <dbReference type="ARBA" id="ARBA00013146"/>
    </source>
</evidence>
<keyword evidence="5" id="KW-0256">Endoplasmic reticulum</keyword>
<dbReference type="AlphaFoldDB" id="A0A8T0SPB3"/>
<keyword evidence="9" id="KW-0456">Lyase</keyword>
<comment type="subcellular location">
    <subcellularLocation>
        <location evidence="1">Endoplasmic reticulum membrane</location>
        <topology evidence="1">Multi-pass membrane protein</topology>
    </subcellularLocation>
</comment>
<keyword evidence="14" id="KW-1185">Reference proteome</keyword>
<dbReference type="InterPro" id="IPR006694">
    <property type="entry name" value="Fatty_acid_hydroxylase"/>
</dbReference>
<comment type="catalytic activity">
    <reaction evidence="10">
        <text>a long-chain fatty aldehyde + 2 NADPH + O2 + H(+) = a long-chain alkane + formate + 2 NADP(+) + H2O</text>
        <dbReference type="Rhea" id="RHEA:21440"/>
        <dbReference type="ChEBI" id="CHEBI:15377"/>
        <dbReference type="ChEBI" id="CHEBI:15378"/>
        <dbReference type="ChEBI" id="CHEBI:15379"/>
        <dbReference type="ChEBI" id="CHEBI:15740"/>
        <dbReference type="ChEBI" id="CHEBI:17176"/>
        <dbReference type="ChEBI" id="CHEBI:57783"/>
        <dbReference type="ChEBI" id="CHEBI:58349"/>
        <dbReference type="ChEBI" id="CHEBI:83563"/>
        <dbReference type="EC" id="4.1.99.5"/>
    </reaction>
</comment>
<dbReference type="InterPro" id="IPR050307">
    <property type="entry name" value="Sterol_Desaturase_Related"/>
</dbReference>
<name>A0A8T0SPB3_PANVG</name>
<evidence type="ECO:0000256" key="1">
    <source>
        <dbReference type="ARBA" id="ARBA00004477"/>
    </source>
</evidence>
<evidence type="ECO:0000256" key="5">
    <source>
        <dbReference type="ARBA" id="ARBA00022824"/>
    </source>
</evidence>
<evidence type="ECO:0000256" key="10">
    <source>
        <dbReference type="ARBA" id="ARBA00047909"/>
    </source>
</evidence>
<dbReference type="EC" id="4.1.99.5" evidence="3"/>
<dbReference type="EMBL" id="CM029045">
    <property type="protein sequence ID" value="KAG2598029.1"/>
    <property type="molecule type" value="Genomic_DNA"/>
</dbReference>
<evidence type="ECO:0000313" key="13">
    <source>
        <dbReference type="EMBL" id="KAG2598029.1"/>
    </source>
</evidence>
<keyword evidence="8 11" id="KW-0472">Membrane</keyword>
<comment type="caution">
    <text evidence="13">The sequence shown here is derived from an EMBL/GenBank/DDBJ whole genome shotgun (WGS) entry which is preliminary data.</text>
</comment>
<evidence type="ECO:0000256" key="7">
    <source>
        <dbReference type="ARBA" id="ARBA00022989"/>
    </source>
</evidence>
<evidence type="ECO:0000256" key="4">
    <source>
        <dbReference type="ARBA" id="ARBA00022692"/>
    </source>
</evidence>
<proteinExistence type="inferred from homology"/>
<dbReference type="Pfam" id="PF04116">
    <property type="entry name" value="FA_hydroxylase"/>
    <property type="match status" value="1"/>
</dbReference>
<keyword evidence="4 11" id="KW-0812">Transmembrane</keyword>
<dbReference type="GO" id="GO:0005506">
    <property type="term" value="F:iron ion binding"/>
    <property type="evidence" value="ECO:0007669"/>
    <property type="project" value="InterPro"/>
</dbReference>
<sequence>MIPYATPAEAEAALGRAMTWAEAAWYQYSAAMPDSWLHCHTTFILFVIYTITPLPLVVLEQFAPSVVLPYKLQPRVRLPLAASLRCYMEAACFFPLAVGFQLVSYPAAVKQILRTRMGLPLPSVRETIAQLVVYSLMEDYLSYWIHRLLHTQWGYEKIHRVHHEFTAPTGFAMSYSHWAENLFLSIPALAGPVIVPCHITTQWLWFSIRLIEGINTHSGYHFPFSPSKLIPFYGGAEYHDYHHYAGGRSQSNFAPLFTYCDYIYRTDKKSRPSDVLSWFIFVFFFQNIYVTLSRRSYYNIFLEVAQNKYLGYRYHKLKQAKLKSVEENNVEKKGGSTVFNTRKD</sequence>
<keyword evidence="7 11" id="KW-1133">Transmembrane helix</keyword>
<protein>
    <recommendedName>
        <fullName evidence="3">aldehyde oxygenase (deformylating)</fullName>
        <ecNumber evidence="3">4.1.99.5</ecNumber>
    </recommendedName>
</protein>
<evidence type="ECO:0000256" key="6">
    <source>
        <dbReference type="ARBA" id="ARBA00022857"/>
    </source>
</evidence>
<dbReference type="GO" id="GO:0005789">
    <property type="term" value="C:endoplasmic reticulum membrane"/>
    <property type="evidence" value="ECO:0007669"/>
    <property type="project" value="UniProtKB-SubCell"/>
</dbReference>
<feature type="domain" description="Fatty acid hydroxylase" evidence="12">
    <location>
        <begin position="132"/>
        <end position="266"/>
    </location>
</feature>
<evidence type="ECO:0000259" key="12">
    <source>
        <dbReference type="Pfam" id="PF04116"/>
    </source>
</evidence>
<keyword evidence="6" id="KW-0521">NADP</keyword>
<evidence type="ECO:0000256" key="11">
    <source>
        <dbReference type="SAM" id="Phobius"/>
    </source>
</evidence>
<dbReference type="GO" id="GO:0016491">
    <property type="term" value="F:oxidoreductase activity"/>
    <property type="evidence" value="ECO:0007669"/>
    <property type="project" value="InterPro"/>
</dbReference>
<feature type="transmembrane region" description="Helical" evidence="11">
    <location>
        <begin position="275"/>
        <end position="292"/>
    </location>
</feature>
<gene>
    <name evidence="13" type="ORF">PVAP13_5KG373100</name>
</gene>
<dbReference type="GO" id="GO:0071771">
    <property type="term" value="F:aldehyde oxygenase (deformylating) activity"/>
    <property type="evidence" value="ECO:0007669"/>
    <property type="project" value="UniProtKB-EC"/>
</dbReference>
<accession>A0A8T0SPB3</accession>